<reference evidence="1 2" key="1">
    <citation type="journal article" date="2011" name="J. Bacteriol.">
        <title>Complete genome sequence of seawater bacterium Glaciecola nitratireducens FR1064T.</title>
        <authorList>
            <person name="Bian F."/>
            <person name="Qin Q.L."/>
            <person name="Xie B.B."/>
            <person name="Shu Y.L."/>
            <person name="Zhang X.Y."/>
            <person name="Yu Y."/>
            <person name="Chen B."/>
            <person name="Chen X.L."/>
            <person name="Zhou B.C."/>
            <person name="Zhang Y.Z."/>
        </authorList>
    </citation>
    <scope>NUCLEOTIDE SEQUENCE [LARGE SCALE GENOMIC DNA]</scope>
    <source>
        <strain evidence="2">JCM 12485 / KCTC 12276 / FR1064</strain>
    </source>
</reference>
<dbReference type="EMBL" id="CP003060">
    <property type="protein sequence ID" value="AEP28737.1"/>
    <property type="molecule type" value="Genomic_DNA"/>
</dbReference>
<evidence type="ECO:0000313" key="1">
    <source>
        <dbReference type="EMBL" id="AEP28737.1"/>
    </source>
</evidence>
<accession>G4QEH4</accession>
<dbReference type="Proteomes" id="UP000009282">
    <property type="component" value="Chromosome"/>
</dbReference>
<dbReference type="HOGENOM" id="CLU_3080338_0_0_6"/>
<protein>
    <submittedName>
        <fullName evidence="1">Uncharacterized protein</fullName>
    </submittedName>
</protein>
<gene>
    <name evidence="1" type="ordered locus">GNIT_0583</name>
</gene>
<keyword evidence="2" id="KW-1185">Reference proteome</keyword>
<dbReference type="AlphaFoldDB" id="G4QEH4"/>
<name>G4QEH4_GLANF</name>
<dbReference type="KEGG" id="gni:GNIT_0583"/>
<organism evidence="1 2">
    <name type="scientific">Glaciecola nitratireducens (strain JCM 12485 / KCTC 12276 / FR1064)</name>
    <dbReference type="NCBI Taxonomy" id="1085623"/>
    <lineage>
        <taxon>Bacteria</taxon>
        <taxon>Pseudomonadati</taxon>
        <taxon>Pseudomonadota</taxon>
        <taxon>Gammaproteobacteria</taxon>
        <taxon>Alteromonadales</taxon>
        <taxon>Alteromonadaceae</taxon>
        <taxon>Brumicola</taxon>
    </lineage>
</organism>
<dbReference type="STRING" id="1085623.GNIT_0583"/>
<evidence type="ECO:0000313" key="2">
    <source>
        <dbReference type="Proteomes" id="UP000009282"/>
    </source>
</evidence>
<proteinExistence type="predicted"/>
<sequence length="52" mass="5940">MPFSNQIKNRVNTGLAFSRDKFKTAKLHQNDPNQTQFSATANKYVFIGAKQH</sequence>